<dbReference type="RefSeq" id="WP_141983129.1">
    <property type="nucleotide sequence ID" value="NZ_VFPP01000001.1"/>
</dbReference>
<dbReference type="Gene3D" id="1.10.620.20">
    <property type="entry name" value="Ribonucleotide Reductase, subunit A"/>
    <property type="match status" value="1"/>
</dbReference>
<keyword evidence="2" id="KW-1185">Reference proteome</keyword>
<dbReference type="GO" id="GO:0016491">
    <property type="term" value="F:oxidoreductase activity"/>
    <property type="evidence" value="ECO:0007669"/>
    <property type="project" value="InterPro"/>
</dbReference>
<dbReference type="AlphaFoldDB" id="A0A543JQD3"/>
<gene>
    <name evidence="1" type="ORF">FHX81_7502</name>
</gene>
<reference evidence="1 2" key="1">
    <citation type="submission" date="2019-06" db="EMBL/GenBank/DDBJ databases">
        <title>Sequencing the genomes of 1000 actinobacteria strains.</title>
        <authorList>
            <person name="Klenk H.-P."/>
        </authorList>
    </citation>
    <scope>NUCLEOTIDE SEQUENCE [LARGE SCALE GENOMIC DNA]</scope>
    <source>
        <strain evidence="1 2">DSM 45456</strain>
    </source>
</reference>
<accession>A0A543JQD3</accession>
<evidence type="ECO:0000313" key="2">
    <source>
        <dbReference type="Proteomes" id="UP000316628"/>
    </source>
</evidence>
<dbReference type="Proteomes" id="UP000316628">
    <property type="component" value="Unassembled WGS sequence"/>
</dbReference>
<organism evidence="1 2">
    <name type="scientific">Saccharothrix saharensis</name>
    <dbReference type="NCBI Taxonomy" id="571190"/>
    <lineage>
        <taxon>Bacteria</taxon>
        <taxon>Bacillati</taxon>
        <taxon>Actinomycetota</taxon>
        <taxon>Actinomycetes</taxon>
        <taxon>Pseudonocardiales</taxon>
        <taxon>Pseudonocardiaceae</taxon>
        <taxon>Saccharothrix</taxon>
    </lineage>
</organism>
<dbReference type="Pfam" id="PF11583">
    <property type="entry name" value="AurF"/>
    <property type="match status" value="1"/>
</dbReference>
<dbReference type="EMBL" id="VFPP01000001">
    <property type="protein sequence ID" value="TQM85033.1"/>
    <property type="molecule type" value="Genomic_DNA"/>
</dbReference>
<dbReference type="OrthoDB" id="505347at2"/>
<comment type="caution">
    <text evidence="1">The sequence shown here is derived from an EMBL/GenBank/DDBJ whole genome shotgun (WGS) entry which is preliminary data.</text>
</comment>
<name>A0A543JQD3_9PSEU</name>
<protein>
    <submittedName>
        <fullName evidence="1">Para-aminobenzoate N-oxygenase AurF</fullName>
    </submittedName>
</protein>
<sequence>MSSPFASWYETAGVRGGARRLFHDETDQGKVFYPAQHIPHLAHEAVAALPDRARRDLSIRHLYQFLLSTAHLETRIVNRAAELIANNRSGVDLPVQARMDAFKVYCDEGYHSLYSLDLADQIARETGVPLPPWDYGGFVDALEDAGARLLPDTPAVVPLLQVVVFETMITAVLNEIPNDPTVLTVVRDLTRDHAKDEGHHHRFFADFFHRLWTQLDPGLRAPVARALPELVKACLNWDVKPVRGALRLAGLDDDTARAVVADSYGPGAGDARAAHICRATVRVFRSAGVFEVPGAEEEFAAHGLLLPANG</sequence>
<evidence type="ECO:0000313" key="1">
    <source>
        <dbReference type="EMBL" id="TQM85033.1"/>
    </source>
</evidence>
<proteinExistence type="predicted"/>
<dbReference type="InterPro" id="IPR012348">
    <property type="entry name" value="RNR-like"/>
</dbReference>
<dbReference type="InterPro" id="IPR025859">
    <property type="entry name" value="AurF/CmlI"/>
</dbReference>